<evidence type="ECO:0000313" key="5">
    <source>
        <dbReference type="Proteomes" id="UP001328107"/>
    </source>
</evidence>
<feature type="compositionally biased region" description="Basic and acidic residues" evidence="2">
    <location>
        <begin position="174"/>
        <end position="207"/>
    </location>
</feature>
<dbReference type="Gene3D" id="2.60.40.10">
    <property type="entry name" value="Immunoglobulins"/>
    <property type="match status" value="1"/>
</dbReference>
<dbReference type="PANTHER" id="PTHR21513">
    <property type="entry name" value="MAJOR SPERM PROTEIN"/>
    <property type="match status" value="1"/>
</dbReference>
<organism evidence="4 5">
    <name type="scientific">Pristionchus mayeri</name>
    <dbReference type="NCBI Taxonomy" id="1317129"/>
    <lineage>
        <taxon>Eukaryota</taxon>
        <taxon>Metazoa</taxon>
        <taxon>Ecdysozoa</taxon>
        <taxon>Nematoda</taxon>
        <taxon>Chromadorea</taxon>
        <taxon>Rhabditida</taxon>
        <taxon>Rhabditina</taxon>
        <taxon>Diplogasteromorpha</taxon>
        <taxon>Diplogasteroidea</taxon>
        <taxon>Neodiplogasteridae</taxon>
        <taxon>Pristionchus</taxon>
    </lineage>
</organism>
<dbReference type="PROSITE" id="PS50202">
    <property type="entry name" value="MSP"/>
    <property type="match status" value="1"/>
</dbReference>
<dbReference type="PANTHER" id="PTHR21513:SF19">
    <property type="entry name" value="MAJOR SPERM PROTEIN"/>
    <property type="match status" value="1"/>
</dbReference>
<dbReference type="InterPro" id="IPR013783">
    <property type="entry name" value="Ig-like_fold"/>
</dbReference>
<dbReference type="Pfam" id="PF00635">
    <property type="entry name" value="Motile_Sperm"/>
    <property type="match status" value="1"/>
</dbReference>
<dbReference type="SUPFAM" id="SSF49354">
    <property type="entry name" value="PapD-like"/>
    <property type="match status" value="1"/>
</dbReference>
<keyword evidence="5" id="KW-1185">Reference proteome</keyword>
<comment type="caution">
    <text evidence="4">The sequence shown here is derived from an EMBL/GenBank/DDBJ whole genome shotgun (WGS) entry which is preliminary data.</text>
</comment>
<protein>
    <recommendedName>
        <fullName evidence="1">Major sperm protein</fullName>
    </recommendedName>
</protein>
<dbReference type="InterPro" id="IPR008962">
    <property type="entry name" value="PapD-like_sf"/>
</dbReference>
<evidence type="ECO:0000259" key="3">
    <source>
        <dbReference type="PROSITE" id="PS50202"/>
    </source>
</evidence>
<feature type="non-terminal residue" evidence="4">
    <location>
        <position position="1"/>
    </location>
</feature>
<dbReference type="Proteomes" id="UP001328107">
    <property type="component" value="Unassembled WGS sequence"/>
</dbReference>
<reference evidence="5" key="1">
    <citation type="submission" date="2022-10" db="EMBL/GenBank/DDBJ databases">
        <title>Genome assembly of Pristionchus species.</title>
        <authorList>
            <person name="Yoshida K."/>
            <person name="Sommer R.J."/>
        </authorList>
    </citation>
    <scope>NUCLEOTIDE SEQUENCE [LARGE SCALE GENOMIC DNA]</scope>
    <source>
        <strain evidence="5">RS5460</strain>
    </source>
</reference>
<feature type="non-terminal residue" evidence="4">
    <location>
        <position position="207"/>
    </location>
</feature>
<feature type="region of interest" description="Disordered" evidence="2">
    <location>
        <begin position="167"/>
        <end position="207"/>
    </location>
</feature>
<accession>A0AAN4ZT22</accession>
<proteinExistence type="predicted"/>
<evidence type="ECO:0000256" key="2">
    <source>
        <dbReference type="SAM" id="MobiDB-lite"/>
    </source>
</evidence>
<dbReference type="EMBL" id="BTRK01000003">
    <property type="protein sequence ID" value="GMR42645.1"/>
    <property type="molecule type" value="Genomic_DNA"/>
</dbReference>
<evidence type="ECO:0000313" key="4">
    <source>
        <dbReference type="EMBL" id="GMR42645.1"/>
    </source>
</evidence>
<keyword evidence="1" id="KW-0206">Cytoskeleton</keyword>
<sequence>FLSSPTVPLSFQMAAAPPQQPPSGGTTPAPVKKPPLNLANKPGEPAFQLKLEPSNEVVLTWTKGVSSHVDMKITNSTPDHQSYKVKCTDNNIFRVRPPLGFVEPGQTQIIKIFQSSMTLPETNRHFFALYHKKCTAEDSKKQPRLIWKSDTKPDGVIRLLAVFNSTESASAPVDNEKTEGSKMDAVREAKKEDKKEEKKEEKKEDKK</sequence>
<evidence type="ECO:0000256" key="1">
    <source>
        <dbReference type="RuleBase" id="RU003425"/>
    </source>
</evidence>
<dbReference type="InterPro" id="IPR000535">
    <property type="entry name" value="MSP_dom"/>
</dbReference>
<comment type="function">
    <text evidence="1">Central component in molecular interactions underlying sperm crawling. Forms an extensive filament system that extends from sperm villipoda, along the leading edge of the pseudopod.</text>
</comment>
<feature type="domain" description="MSP" evidence="3">
    <location>
        <begin position="48"/>
        <end position="165"/>
    </location>
</feature>
<name>A0AAN4ZT22_9BILA</name>
<dbReference type="AlphaFoldDB" id="A0AAN4ZT22"/>
<gene>
    <name evidence="4" type="ORF">PMAYCL1PPCAC_12840</name>
</gene>
<feature type="compositionally biased region" description="Low complexity" evidence="2">
    <location>
        <begin position="14"/>
        <end position="30"/>
    </location>
</feature>
<feature type="region of interest" description="Disordered" evidence="2">
    <location>
        <begin position="1"/>
        <end position="46"/>
    </location>
</feature>
<keyword evidence="1" id="KW-0963">Cytoplasm</keyword>